<evidence type="ECO:0000313" key="3">
    <source>
        <dbReference type="WBParaSite" id="TMUE_3000012908.1"/>
    </source>
</evidence>
<dbReference type="GO" id="GO:0005886">
    <property type="term" value="C:plasma membrane"/>
    <property type="evidence" value="ECO:0007669"/>
    <property type="project" value="TreeGrafter"/>
</dbReference>
<organism evidence="2 3">
    <name type="scientific">Trichuris muris</name>
    <name type="common">Mouse whipworm</name>
    <dbReference type="NCBI Taxonomy" id="70415"/>
    <lineage>
        <taxon>Eukaryota</taxon>
        <taxon>Metazoa</taxon>
        <taxon>Ecdysozoa</taxon>
        <taxon>Nematoda</taxon>
        <taxon>Enoplea</taxon>
        <taxon>Dorylaimia</taxon>
        <taxon>Trichinellida</taxon>
        <taxon>Trichuridae</taxon>
        <taxon>Trichuris</taxon>
    </lineage>
</organism>
<dbReference type="PANTHER" id="PTHR36300:SF1">
    <property type="entry name" value="RAW, ISOFORM A"/>
    <property type="match status" value="1"/>
</dbReference>
<proteinExistence type="predicted"/>
<dbReference type="STRING" id="70415.A0A5S6R0F1"/>
<feature type="transmembrane region" description="Helical" evidence="1">
    <location>
        <begin position="158"/>
        <end position="186"/>
    </location>
</feature>
<dbReference type="Gene3D" id="3.40.50.450">
    <property type="match status" value="1"/>
</dbReference>
<keyword evidence="1" id="KW-1133">Transmembrane helix</keyword>
<dbReference type="Pfam" id="PF15891">
    <property type="entry name" value="Nuc_deoxyri_tr2"/>
    <property type="match status" value="1"/>
</dbReference>
<dbReference type="Proteomes" id="UP000046395">
    <property type="component" value="Unassembled WGS sequence"/>
</dbReference>
<evidence type="ECO:0000256" key="1">
    <source>
        <dbReference type="SAM" id="Phobius"/>
    </source>
</evidence>
<protein>
    <submittedName>
        <fullName evidence="3">TIR domain-containing protein</fullName>
    </submittedName>
</protein>
<dbReference type="WBParaSite" id="TMUE_3000012908.1">
    <property type="protein sequence ID" value="TMUE_3000012908.1"/>
    <property type="gene ID" value="WBGene00302869"/>
</dbReference>
<keyword evidence="2" id="KW-1185">Reference proteome</keyword>
<keyword evidence="1" id="KW-0472">Membrane</keyword>
<dbReference type="PANTHER" id="PTHR36300">
    <property type="entry name" value="RAW, ISOFORM A"/>
    <property type="match status" value="1"/>
</dbReference>
<sequence length="487" mass="55488">MSLKYDVFLGGSCGSSSWREDAIAHLERLGLTFFNPQRNFWKEDMVKLERYAKENSRVLLFVVDYRQRSLVTLIEIVYLAALHAPLVVVLPDEYRLAGSQCENTERLQTMQFVRRVLQYERIPTCVSLSEAMGLIESILFKTRSLQNVISKPEWLLVLLKYCILTVGRICSLPVNLILFIAIHALLDGAGRMHLEYLLRYRYPSFILACRIVKYITLLVCLLRFPLLFLLLFCSSFALLYAVLPALKKLFAFKTNAFAPSKSTSMYDIYLGGTDMRSLNEAILRSRLKNAGFSFAFSHECAIPVRFETLCSSSCTFYAFSCTDHFIREFIELAYAMGIGAFVVANFETVSETPKEWVPDGSAQLDSAIRSYKRAIFYLKDMGSSANARFFENDLNAAVDCLLVHFDSGDGYWKSGYSKLPNGDISQFCNLYRCMCNCGHQQSDMNYFTMSVPNVLRIMICSVVGSERKFAHPIASNSYYSIYAEITF</sequence>
<evidence type="ECO:0000313" key="2">
    <source>
        <dbReference type="Proteomes" id="UP000046395"/>
    </source>
</evidence>
<dbReference type="AlphaFoldDB" id="A0A5S6R0F1"/>
<dbReference type="InterPro" id="IPR039470">
    <property type="entry name" value="Nuc_deoxyri_tr2"/>
</dbReference>
<accession>A0A5S6R0F1</accession>
<feature type="transmembrane region" description="Helical" evidence="1">
    <location>
        <begin position="222"/>
        <end position="243"/>
    </location>
</feature>
<reference evidence="3" key="1">
    <citation type="submission" date="2019-12" db="UniProtKB">
        <authorList>
            <consortium name="WormBaseParasite"/>
        </authorList>
    </citation>
    <scope>IDENTIFICATION</scope>
</reference>
<name>A0A5S6R0F1_TRIMR</name>
<keyword evidence="1" id="KW-0812">Transmembrane</keyword>